<dbReference type="GO" id="GO:0016740">
    <property type="term" value="F:transferase activity"/>
    <property type="evidence" value="ECO:0007669"/>
    <property type="project" value="UniProtKB-KW"/>
</dbReference>
<dbReference type="UniPathway" id="UPA00219"/>
<dbReference type="SUPFAM" id="SSF141523">
    <property type="entry name" value="L,D-transpeptidase catalytic domain-like"/>
    <property type="match status" value="1"/>
</dbReference>
<evidence type="ECO:0000256" key="4">
    <source>
        <dbReference type="ARBA" id="ARBA00022984"/>
    </source>
</evidence>
<dbReference type="EMBL" id="LSRC01000012">
    <property type="protein sequence ID" value="KXI18579.1"/>
    <property type="molecule type" value="Genomic_DNA"/>
</dbReference>
<keyword evidence="5 6" id="KW-0961">Cell wall biogenesis/degradation</keyword>
<keyword evidence="4 6" id="KW-0573">Peptidoglycan synthesis</keyword>
<dbReference type="PANTHER" id="PTHR30582">
    <property type="entry name" value="L,D-TRANSPEPTIDASE"/>
    <property type="match status" value="1"/>
</dbReference>
<sequence length="246" mass="27848">MRVFSAVINDIKKFSNTMKSFFDSWAHGTMLHRFIGLIIIIVLVIDYLEYVDYSIKSVASVNSKIYSVSNKKKHNIIKLKKRNTVPSPVKNSKKDAAEKKNPDDIWKNPTGGAYPDIKNLDKKNIYLKVDTSSQTVTVYNGSEVLYTMIASTGIGNLTPKGTYKITDRGTHFYNPKERLGGDYWVGFKQSKYLFHTVPTGRRFGTYIKSEARKLGHKASNGCVRLSVPDAKWIYVNIPQGVKVKII</sequence>
<dbReference type="InterPro" id="IPR005490">
    <property type="entry name" value="LD_TPept_cat_dom"/>
</dbReference>
<evidence type="ECO:0000256" key="6">
    <source>
        <dbReference type="PROSITE-ProRule" id="PRU01373"/>
    </source>
</evidence>
<evidence type="ECO:0000256" key="3">
    <source>
        <dbReference type="ARBA" id="ARBA00022960"/>
    </source>
</evidence>
<dbReference type="GO" id="GO:0071555">
    <property type="term" value="P:cell wall organization"/>
    <property type="evidence" value="ECO:0007669"/>
    <property type="project" value="UniProtKB-UniRule"/>
</dbReference>
<accession>A0A135ZAD0</accession>
<dbReference type="Pfam" id="PF03734">
    <property type="entry name" value="YkuD"/>
    <property type="match status" value="1"/>
</dbReference>
<dbReference type="RefSeq" id="WP_075523250.1">
    <property type="nucleotide sequence ID" value="NZ_KQ961853.1"/>
</dbReference>
<dbReference type="PROSITE" id="PS52029">
    <property type="entry name" value="LD_TPASE"/>
    <property type="match status" value="1"/>
</dbReference>
<comment type="pathway">
    <text evidence="1 6">Cell wall biogenesis; peptidoglycan biosynthesis.</text>
</comment>
<feature type="region of interest" description="Disordered" evidence="7">
    <location>
        <begin position="85"/>
        <end position="105"/>
    </location>
</feature>
<proteinExistence type="predicted"/>
<dbReference type="PANTHER" id="PTHR30582:SF2">
    <property type="entry name" value="L,D-TRANSPEPTIDASE YCIB-RELATED"/>
    <property type="match status" value="1"/>
</dbReference>
<dbReference type="PATRIC" id="fig|2702.101.peg.343"/>
<keyword evidence="3 6" id="KW-0133">Cell shape</keyword>
<organism evidence="10 11">
    <name type="scientific">Gardnerella vaginalis</name>
    <dbReference type="NCBI Taxonomy" id="2702"/>
    <lineage>
        <taxon>Bacteria</taxon>
        <taxon>Bacillati</taxon>
        <taxon>Actinomycetota</taxon>
        <taxon>Actinomycetes</taxon>
        <taxon>Bifidobacteriales</taxon>
        <taxon>Bifidobacteriaceae</taxon>
        <taxon>Gardnerella</taxon>
    </lineage>
</organism>
<dbReference type="InterPro" id="IPR050979">
    <property type="entry name" value="LD-transpeptidase"/>
</dbReference>
<evidence type="ECO:0000256" key="1">
    <source>
        <dbReference type="ARBA" id="ARBA00004752"/>
    </source>
</evidence>
<name>A0A135ZAD0_GARVA</name>
<keyword evidence="8" id="KW-0812">Transmembrane</keyword>
<evidence type="ECO:0000256" key="8">
    <source>
        <dbReference type="SAM" id="Phobius"/>
    </source>
</evidence>
<dbReference type="GO" id="GO:0008360">
    <property type="term" value="P:regulation of cell shape"/>
    <property type="evidence" value="ECO:0007669"/>
    <property type="project" value="UniProtKB-UniRule"/>
</dbReference>
<evidence type="ECO:0000259" key="9">
    <source>
        <dbReference type="PROSITE" id="PS52029"/>
    </source>
</evidence>
<evidence type="ECO:0000256" key="5">
    <source>
        <dbReference type="ARBA" id="ARBA00023316"/>
    </source>
</evidence>
<feature type="compositionally biased region" description="Basic and acidic residues" evidence="7">
    <location>
        <begin position="92"/>
        <end position="105"/>
    </location>
</feature>
<evidence type="ECO:0000313" key="10">
    <source>
        <dbReference type="EMBL" id="KXI18579.1"/>
    </source>
</evidence>
<dbReference type="GO" id="GO:0071972">
    <property type="term" value="F:peptidoglycan L,D-transpeptidase activity"/>
    <property type="evidence" value="ECO:0007669"/>
    <property type="project" value="TreeGrafter"/>
</dbReference>
<dbReference type="InterPro" id="IPR038063">
    <property type="entry name" value="Transpep_catalytic_dom"/>
</dbReference>
<evidence type="ECO:0000313" key="11">
    <source>
        <dbReference type="Proteomes" id="UP000070505"/>
    </source>
</evidence>
<feature type="domain" description="L,D-TPase catalytic" evidence="9">
    <location>
        <begin position="125"/>
        <end position="246"/>
    </location>
</feature>
<protein>
    <submittedName>
        <fullName evidence="10">ErfK/YbiS/YcfS/YnhG</fullName>
    </submittedName>
</protein>
<keyword evidence="8" id="KW-0472">Membrane</keyword>
<dbReference type="GO" id="GO:0005576">
    <property type="term" value="C:extracellular region"/>
    <property type="evidence" value="ECO:0007669"/>
    <property type="project" value="TreeGrafter"/>
</dbReference>
<keyword evidence="2" id="KW-0808">Transferase</keyword>
<dbReference type="Gene3D" id="2.40.440.10">
    <property type="entry name" value="L,D-transpeptidase catalytic domain-like"/>
    <property type="match status" value="1"/>
</dbReference>
<feature type="active site" description="Proton donor/acceptor" evidence="6">
    <location>
        <position position="195"/>
    </location>
</feature>
<dbReference type="CDD" id="cd16913">
    <property type="entry name" value="YkuD_like"/>
    <property type="match status" value="1"/>
</dbReference>
<dbReference type="Proteomes" id="UP000070505">
    <property type="component" value="Unassembled WGS sequence"/>
</dbReference>
<feature type="active site" description="Nucleophile" evidence="6">
    <location>
        <position position="222"/>
    </location>
</feature>
<reference evidence="10 11" key="1">
    <citation type="submission" date="2016-02" db="EMBL/GenBank/DDBJ databases">
        <authorList>
            <person name="Wen L."/>
            <person name="He K."/>
            <person name="Yang H."/>
        </authorList>
    </citation>
    <scope>NUCLEOTIDE SEQUENCE [LARGE SCALE GENOMIC DNA]</scope>
    <source>
        <strain evidence="10 11">CMW7778B</strain>
    </source>
</reference>
<keyword evidence="8" id="KW-1133">Transmembrane helix</keyword>
<gene>
    <name evidence="10" type="ORF">HMPREF3230_00354</name>
</gene>
<dbReference type="AlphaFoldDB" id="A0A135ZAD0"/>
<evidence type="ECO:0000256" key="7">
    <source>
        <dbReference type="SAM" id="MobiDB-lite"/>
    </source>
</evidence>
<evidence type="ECO:0000256" key="2">
    <source>
        <dbReference type="ARBA" id="ARBA00022679"/>
    </source>
</evidence>
<feature type="transmembrane region" description="Helical" evidence="8">
    <location>
        <begin position="30"/>
        <end position="48"/>
    </location>
</feature>
<comment type="caution">
    <text evidence="10">The sequence shown here is derived from an EMBL/GenBank/DDBJ whole genome shotgun (WGS) entry which is preliminary data.</text>
</comment>
<dbReference type="GO" id="GO:0018104">
    <property type="term" value="P:peptidoglycan-protein cross-linking"/>
    <property type="evidence" value="ECO:0007669"/>
    <property type="project" value="TreeGrafter"/>
</dbReference>